<evidence type="ECO:0000313" key="2">
    <source>
        <dbReference type="Proteomes" id="UP000190023"/>
    </source>
</evidence>
<evidence type="ECO:0000313" key="1">
    <source>
        <dbReference type="EMBL" id="OOS05843.1"/>
    </source>
</evidence>
<dbReference type="AlphaFoldDB" id="A0A1T0B6L3"/>
<reference evidence="1 2" key="1">
    <citation type="submission" date="2017-02" db="EMBL/GenBank/DDBJ databases">
        <title>Draft genome sequence of Haemophilus felis CCUG 31170 type strain.</title>
        <authorList>
            <person name="Engstrom-Jakobsson H."/>
            <person name="Salva-Serra F."/>
            <person name="Thorell K."/>
            <person name="Gonzales-Siles L."/>
            <person name="Karlsson R."/>
            <person name="Boulund F."/>
            <person name="Engstrand L."/>
            <person name="Kristiansson E."/>
            <person name="Moore E."/>
        </authorList>
    </citation>
    <scope>NUCLEOTIDE SEQUENCE [LARGE SCALE GENOMIC DNA]</scope>
    <source>
        <strain evidence="1 2">CCUG 31170</strain>
    </source>
</reference>
<sequence>MKYQGRAFIRINGAEYPSNEGSTLTLGGYTRATVKGQRVYGYQETATESTVDVKIPNGKGIDPMAIKEMTDATIEFQTDIGQNYLLVNAWCVDDVTLTDKGEISAKFAAAECKAI</sequence>
<dbReference type="Pfam" id="PF10618">
    <property type="entry name" value="Tail_tube"/>
    <property type="match status" value="1"/>
</dbReference>
<name>A0A1T0B6L3_9PAST</name>
<protein>
    <submittedName>
        <fullName evidence="1">Phage tail protein</fullName>
    </submittedName>
</protein>
<dbReference type="OrthoDB" id="6399698at2"/>
<dbReference type="EMBL" id="MUYB01000012">
    <property type="protein sequence ID" value="OOS05843.1"/>
    <property type="molecule type" value="Genomic_DNA"/>
</dbReference>
<keyword evidence="2" id="KW-1185">Reference proteome</keyword>
<proteinExistence type="predicted"/>
<dbReference type="STRING" id="123822.B0188_03450"/>
<accession>A0A1T0B6L3</accession>
<dbReference type="InterPro" id="IPR019596">
    <property type="entry name" value="Phage_Mu_GpM_tail_tub"/>
</dbReference>
<dbReference type="Proteomes" id="UP000190023">
    <property type="component" value="Unassembled WGS sequence"/>
</dbReference>
<comment type="caution">
    <text evidence="1">The sequence shown here is derived from an EMBL/GenBank/DDBJ whole genome shotgun (WGS) entry which is preliminary data.</text>
</comment>
<organism evidence="1 2">
    <name type="scientific">[Haemophilus] felis</name>
    <dbReference type="NCBI Taxonomy" id="123822"/>
    <lineage>
        <taxon>Bacteria</taxon>
        <taxon>Pseudomonadati</taxon>
        <taxon>Pseudomonadota</taxon>
        <taxon>Gammaproteobacteria</taxon>
        <taxon>Pasteurellales</taxon>
        <taxon>Pasteurellaceae</taxon>
    </lineage>
</organism>
<gene>
    <name evidence="1" type="ORF">B0188_03450</name>
</gene>